<dbReference type="RefSeq" id="WP_044377925.1">
    <property type="nucleotide sequence ID" value="NZ_CP010849.1"/>
</dbReference>
<name>A0A0C5FRA5_9ACTN</name>
<dbReference type="STRING" id="477245.TU94_00025"/>
<dbReference type="PATRIC" id="fig|477245.3.peg.8"/>
<proteinExistence type="inferred from homology"/>
<dbReference type="HOGENOM" id="CLU_703827_0_0_11"/>
<reference evidence="4 5" key="1">
    <citation type="submission" date="2015-02" db="EMBL/GenBank/DDBJ databases">
        <title>Genome sequence of thermotolerant Streptomyces cyaneogriseus subsp. Noncyanogenus NMWT1, the producer of nematocidal antibiotics nemadectin.</title>
        <authorList>
            <person name="Wang H."/>
            <person name="Li C."/>
            <person name="Xiang W."/>
            <person name="Wang X."/>
        </authorList>
    </citation>
    <scope>NUCLEOTIDE SEQUENCE [LARGE SCALE GENOMIC DNA]</scope>
    <source>
        <strain evidence="4 5">NMWT 1</strain>
    </source>
</reference>
<dbReference type="GO" id="GO:0003677">
    <property type="term" value="F:DNA binding"/>
    <property type="evidence" value="ECO:0007669"/>
    <property type="project" value="InterPro"/>
</dbReference>
<evidence type="ECO:0000313" key="5">
    <source>
        <dbReference type="Proteomes" id="UP000032234"/>
    </source>
</evidence>
<sequence>MTDSLNARVRQVLESVGDSQADFARRIGMSADKLSKSLTGIRRFTSLELALIAEQGHTTVDWLLHGTEPRRVTAMAARTRERGATAPDDSKSAALCYAEWIDALANIGHRLTLPRLPSLPTEAGLIEQGTRLAEAARTAVGRSPRGVTARGLAEQWEKTFGLVVAATDLPAGLDGLSWDTGDFRLVLVGRTDVWTRQRFTLAHELGHILAGDATEELLTEHVAPSVDQDQAEIRANAFAAELLMPHEEVTQSAIEIGSMDRGALLSLSWDYQVSPSAMATRLRTLGIISDSQRRSWSAATTREAAQHAGNPDRHMQYAQQAGDGWYSSSLAKMAISAYAHGDISIRLVAAVTGLDSDRLLDLFHPDSETQNEATQPAAPATSPAELAFFP</sequence>
<feature type="region of interest" description="Disordered" evidence="2">
    <location>
        <begin position="368"/>
        <end position="390"/>
    </location>
</feature>
<evidence type="ECO:0000259" key="3">
    <source>
        <dbReference type="SMART" id="SM00530"/>
    </source>
</evidence>
<evidence type="ECO:0000313" key="4">
    <source>
        <dbReference type="EMBL" id="AJP00193.1"/>
    </source>
</evidence>
<keyword evidence="5" id="KW-1185">Reference proteome</keyword>
<dbReference type="InterPro" id="IPR052345">
    <property type="entry name" value="Rad_response_metalloprotease"/>
</dbReference>
<dbReference type="InterPro" id="IPR001387">
    <property type="entry name" value="Cro/C1-type_HTH"/>
</dbReference>
<comment type="similarity">
    <text evidence="1">Belongs to the short-chain fatty acyl-CoA assimilation regulator (ScfR) family.</text>
</comment>
<feature type="compositionally biased region" description="Low complexity" evidence="2">
    <location>
        <begin position="373"/>
        <end position="384"/>
    </location>
</feature>
<dbReference type="PANTHER" id="PTHR43236:SF2">
    <property type="entry name" value="BLL0069 PROTEIN"/>
    <property type="match status" value="1"/>
</dbReference>
<dbReference type="CDD" id="cd00093">
    <property type="entry name" value="HTH_XRE"/>
    <property type="match status" value="1"/>
</dbReference>
<dbReference type="OrthoDB" id="9794834at2"/>
<accession>A0A0C5FRA5</accession>
<dbReference type="Gene3D" id="1.10.10.2910">
    <property type="match status" value="1"/>
</dbReference>
<evidence type="ECO:0000256" key="2">
    <source>
        <dbReference type="SAM" id="MobiDB-lite"/>
    </source>
</evidence>
<dbReference type="InterPro" id="IPR010359">
    <property type="entry name" value="IrrE_HExxH"/>
</dbReference>
<dbReference type="EMBL" id="CP010849">
    <property type="protein sequence ID" value="AJP00193.1"/>
    <property type="molecule type" value="Genomic_DNA"/>
</dbReference>
<organism evidence="4 5">
    <name type="scientific">Streptomyces cyaneogriseus subsp. noncyanogenus</name>
    <dbReference type="NCBI Taxonomy" id="477245"/>
    <lineage>
        <taxon>Bacteria</taxon>
        <taxon>Bacillati</taxon>
        <taxon>Actinomycetota</taxon>
        <taxon>Actinomycetes</taxon>
        <taxon>Kitasatosporales</taxon>
        <taxon>Streptomycetaceae</taxon>
        <taxon>Streptomyces</taxon>
    </lineage>
</organism>
<dbReference type="KEGG" id="scw:TU94_00025"/>
<dbReference type="AlphaFoldDB" id="A0A0C5FRA5"/>
<evidence type="ECO:0000256" key="1">
    <source>
        <dbReference type="ARBA" id="ARBA00007227"/>
    </source>
</evidence>
<dbReference type="PANTHER" id="PTHR43236">
    <property type="entry name" value="ANTITOXIN HIGA1"/>
    <property type="match status" value="1"/>
</dbReference>
<dbReference type="SUPFAM" id="SSF47413">
    <property type="entry name" value="lambda repressor-like DNA-binding domains"/>
    <property type="match status" value="1"/>
</dbReference>
<feature type="domain" description="HTH cro/C1-type" evidence="3">
    <location>
        <begin position="8"/>
        <end position="63"/>
    </location>
</feature>
<protein>
    <recommendedName>
        <fullName evidence="3">HTH cro/C1-type domain-containing protein</fullName>
    </recommendedName>
</protein>
<dbReference type="SMART" id="SM00530">
    <property type="entry name" value="HTH_XRE"/>
    <property type="match status" value="1"/>
</dbReference>
<dbReference type="Proteomes" id="UP000032234">
    <property type="component" value="Chromosome"/>
</dbReference>
<gene>
    <name evidence="4" type="ORF">TU94_00025</name>
</gene>
<dbReference type="Gene3D" id="1.10.260.40">
    <property type="entry name" value="lambda repressor-like DNA-binding domains"/>
    <property type="match status" value="1"/>
</dbReference>
<dbReference type="Pfam" id="PF06114">
    <property type="entry name" value="Peptidase_M78"/>
    <property type="match status" value="1"/>
</dbReference>
<dbReference type="InterPro" id="IPR010982">
    <property type="entry name" value="Lambda_DNA-bd_dom_sf"/>
</dbReference>